<protein>
    <submittedName>
        <fullName evidence="2">DUF5320 domain-containing protein</fullName>
    </submittedName>
</protein>
<geneLocation type="plasmid" evidence="2 3">
    <name>unnamed2</name>
</geneLocation>
<evidence type="ECO:0000256" key="1">
    <source>
        <dbReference type="SAM" id="MobiDB-lite"/>
    </source>
</evidence>
<feature type="region of interest" description="Disordered" evidence="1">
    <location>
        <begin position="1"/>
        <end position="42"/>
    </location>
</feature>
<dbReference type="EMBL" id="CP063364">
    <property type="protein sequence ID" value="QRG10206.1"/>
    <property type="molecule type" value="Genomic_DNA"/>
</dbReference>
<reference evidence="2 3" key="1">
    <citation type="submission" date="2020-10" db="EMBL/GenBank/DDBJ databases">
        <title>Degradation of 1,4-Dioxane by Xanthobacter sp. YN2, via a Novel Group-2 Soluble Di-Iron Monooxygenase.</title>
        <authorList>
            <person name="Ma F."/>
            <person name="Wang Y."/>
            <person name="Yang J."/>
            <person name="Guo H."/>
            <person name="Su D."/>
            <person name="Yu L."/>
        </authorList>
    </citation>
    <scope>NUCLEOTIDE SEQUENCE [LARGE SCALE GENOMIC DNA]</scope>
    <source>
        <strain evidence="2 3">YN2</strain>
        <plasmid evidence="2 3">unnamed2</plasmid>
    </source>
</reference>
<gene>
    <name evidence="2" type="ORF">EZH22_30475</name>
</gene>
<keyword evidence="2" id="KW-0614">Plasmid</keyword>
<organism evidence="2 3">
    <name type="scientific">Xanthobacter dioxanivorans</name>
    <dbReference type="NCBI Taxonomy" id="2528964"/>
    <lineage>
        <taxon>Bacteria</taxon>
        <taxon>Pseudomonadati</taxon>
        <taxon>Pseudomonadota</taxon>
        <taxon>Alphaproteobacteria</taxon>
        <taxon>Hyphomicrobiales</taxon>
        <taxon>Xanthobacteraceae</taxon>
        <taxon>Xanthobacter</taxon>
    </lineage>
</organism>
<dbReference type="Proteomes" id="UP000596427">
    <property type="component" value="Plasmid unnamed2"/>
</dbReference>
<dbReference type="RefSeq" id="WP_203197081.1">
    <property type="nucleotide sequence ID" value="NZ_CP063364.1"/>
</dbReference>
<proteinExistence type="predicted"/>
<dbReference type="KEGG" id="xdi:EZH22_30475"/>
<sequence>MGVPPAAAGPASEVGSKPGQPGFSYRAPPPSAAYVAPMPEADPRDTRIDELFQRVKDLEERLEVIEQKAAAPKALK</sequence>
<evidence type="ECO:0000313" key="3">
    <source>
        <dbReference type="Proteomes" id="UP000596427"/>
    </source>
</evidence>
<dbReference type="AlphaFoldDB" id="A0A974PVD5"/>
<name>A0A974PVD5_9HYPH</name>
<evidence type="ECO:0000313" key="2">
    <source>
        <dbReference type="EMBL" id="QRG10206.1"/>
    </source>
</evidence>
<keyword evidence="3" id="KW-1185">Reference proteome</keyword>
<accession>A0A974PVD5</accession>